<name>A0ABR4HQG3_9EURO</name>
<comment type="caution">
    <text evidence="2">The sequence shown here is derived from an EMBL/GenBank/DDBJ whole genome shotgun (WGS) entry which is preliminary data.</text>
</comment>
<feature type="region of interest" description="Disordered" evidence="1">
    <location>
        <begin position="23"/>
        <end position="43"/>
    </location>
</feature>
<evidence type="ECO:0000256" key="1">
    <source>
        <dbReference type="SAM" id="MobiDB-lite"/>
    </source>
</evidence>
<sequence>MNPQLRLDTSDTGLNQRYSFIATPHEMTPPNQPRSQGPLSPAVQHTYPPHHLAPINVEKTQYATQNPGYIQNPNIQQHPAHYAPYADYTISQQAVTGPSEHYAAQPSSPGPLPLKTDPNALRHEHDHQSVSIAPDSNPLQSPKIPYFPPPVRSPAPQEPAGTDLAAYHRPGQISHPNQEIIGGGWSHGLCDCTSIGTCCLGFVCPCILYGRTQHRLSMRSRKEDPTNMLGYETCNGSCTAMALLCGCQWLMATIQHTRTRKAYAIPGSIASDCVRATCCTCCTLIQDEKEIRTREEERAKAARAAGATLVSPYLTPVPMSYGPPPR</sequence>
<keyword evidence="3" id="KW-1185">Reference proteome</keyword>
<proteinExistence type="predicted"/>
<evidence type="ECO:0000313" key="3">
    <source>
        <dbReference type="Proteomes" id="UP001610335"/>
    </source>
</evidence>
<organism evidence="2 3">
    <name type="scientific">Aspergillus cavernicola</name>
    <dbReference type="NCBI Taxonomy" id="176166"/>
    <lineage>
        <taxon>Eukaryota</taxon>
        <taxon>Fungi</taxon>
        <taxon>Dikarya</taxon>
        <taxon>Ascomycota</taxon>
        <taxon>Pezizomycotina</taxon>
        <taxon>Eurotiomycetes</taxon>
        <taxon>Eurotiomycetidae</taxon>
        <taxon>Eurotiales</taxon>
        <taxon>Aspergillaceae</taxon>
        <taxon>Aspergillus</taxon>
        <taxon>Aspergillus subgen. Nidulantes</taxon>
    </lineage>
</organism>
<gene>
    <name evidence="2" type="ORF">BDW59DRAFT_130410</name>
</gene>
<accession>A0ABR4HQG3</accession>
<dbReference type="NCBIfam" id="TIGR01571">
    <property type="entry name" value="A_thal_Cys_rich"/>
    <property type="match status" value="1"/>
</dbReference>
<feature type="region of interest" description="Disordered" evidence="1">
    <location>
        <begin position="96"/>
        <end position="143"/>
    </location>
</feature>
<reference evidence="2 3" key="1">
    <citation type="submission" date="2024-07" db="EMBL/GenBank/DDBJ databases">
        <title>Section-level genome sequencing and comparative genomics of Aspergillus sections Usti and Cavernicolus.</title>
        <authorList>
            <consortium name="Lawrence Berkeley National Laboratory"/>
            <person name="Nybo J.L."/>
            <person name="Vesth T.C."/>
            <person name="Theobald S."/>
            <person name="Frisvad J.C."/>
            <person name="Larsen T.O."/>
            <person name="Kjaerboelling I."/>
            <person name="Rothschild-Mancinelli K."/>
            <person name="Lyhne E.K."/>
            <person name="Kogle M.E."/>
            <person name="Barry K."/>
            <person name="Clum A."/>
            <person name="Na H."/>
            <person name="Ledsgaard L."/>
            <person name="Lin J."/>
            <person name="Lipzen A."/>
            <person name="Kuo A."/>
            <person name="Riley R."/>
            <person name="Mondo S."/>
            <person name="LaButti K."/>
            <person name="Haridas S."/>
            <person name="Pangalinan J."/>
            <person name="Salamov A.A."/>
            <person name="Simmons B.A."/>
            <person name="Magnuson J.K."/>
            <person name="Chen J."/>
            <person name="Drula E."/>
            <person name="Henrissat B."/>
            <person name="Wiebenga A."/>
            <person name="Lubbers R.J."/>
            <person name="Gomes A.C."/>
            <person name="Makela M.R."/>
            <person name="Stajich J."/>
            <person name="Grigoriev I.V."/>
            <person name="Mortensen U.H."/>
            <person name="De vries R.P."/>
            <person name="Baker S.E."/>
            <person name="Andersen M.R."/>
        </authorList>
    </citation>
    <scope>NUCLEOTIDE SEQUENCE [LARGE SCALE GENOMIC DNA]</scope>
    <source>
        <strain evidence="2 3">CBS 600.67</strain>
    </source>
</reference>
<dbReference type="Proteomes" id="UP001610335">
    <property type="component" value="Unassembled WGS sequence"/>
</dbReference>
<dbReference type="EMBL" id="JBFXLS010000089">
    <property type="protein sequence ID" value="KAL2817728.1"/>
    <property type="molecule type" value="Genomic_DNA"/>
</dbReference>
<dbReference type="InterPro" id="IPR006461">
    <property type="entry name" value="PLAC_motif_containing"/>
</dbReference>
<evidence type="ECO:0000313" key="2">
    <source>
        <dbReference type="EMBL" id="KAL2817728.1"/>
    </source>
</evidence>
<dbReference type="PANTHER" id="PTHR15907">
    <property type="entry name" value="DUF614 FAMILY PROTEIN-RELATED"/>
    <property type="match status" value="1"/>
</dbReference>
<dbReference type="Pfam" id="PF04749">
    <property type="entry name" value="PLAC8"/>
    <property type="match status" value="1"/>
</dbReference>
<protein>
    <submittedName>
        <fullName evidence="2">PLAC8 family-domain-containing protein</fullName>
    </submittedName>
</protein>